<dbReference type="InterPro" id="IPR000158">
    <property type="entry name" value="Cell_div_FtsZ"/>
</dbReference>
<dbReference type="Proteomes" id="UP001344447">
    <property type="component" value="Unassembled WGS sequence"/>
</dbReference>
<dbReference type="InterPro" id="IPR003008">
    <property type="entry name" value="Tubulin_FtsZ_GTPase"/>
</dbReference>
<dbReference type="HAMAP" id="MF_00909">
    <property type="entry name" value="FtsZ"/>
    <property type="match status" value="1"/>
</dbReference>
<dbReference type="InterPro" id="IPR037103">
    <property type="entry name" value="Tubulin/FtsZ-like_C"/>
</dbReference>
<evidence type="ECO:0000259" key="5">
    <source>
        <dbReference type="SMART" id="SM00864"/>
    </source>
</evidence>
<comment type="similarity">
    <text evidence="1">Belongs to the FtsZ family.</text>
</comment>
<dbReference type="EMBL" id="JAVFKY010000004">
    <property type="protein sequence ID" value="KAK5578273.1"/>
    <property type="molecule type" value="Genomic_DNA"/>
</dbReference>
<dbReference type="FunFam" id="3.40.50.1440:FF:000001">
    <property type="entry name" value="Cell division protein FtsZ"/>
    <property type="match status" value="1"/>
</dbReference>
<dbReference type="PANTHER" id="PTHR30314:SF3">
    <property type="entry name" value="MITOCHONDRIAL DIVISION PROTEIN FSZA"/>
    <property type="match status" value="1"/>
</dbReference>
<gene>
    <name evidence="7" type="ORF">RB653_003229</name>
</gene>
<dbReference type="SUPFAM" id="SSF55307">
    <property type="entry name" value="Tubulin C-terminal domain-like"/>
    <property type="match status" value="1"/>
</dbReference>
<reference evidence="7 8" key="1">
    <citation type="submission" date="2023-11" db="EMBL/GenBank/DDBJ databases">
        <title>Dfirmibasis_genome.</title>
        <authorList>
            <person name="Edelbroek B."/>
            <person name="Kjellin J."/>
            <person name="Jerlstrom-Hultqvist J."/>
            <person name="Soderbom F."/>
        </authorList>
    </citation>
    <scope>NUCLEOTIDE SEQUENCE [LARGE SCALE GENOMIC DNA]</scope>
    <source>
        <strain evidence="7 8">TNS-C-14</strain>
    </source>
</reference>
<dbReference type="Pfam" id="PF12327">
    <property type="entry name" value="FtsZ_C"/>
    <property type="match status" value="1"/>
</dbReference>
<dbReference type="PROSITE" id="PS01134">
    <property type="entry name" value="FTSZ_1"/>
    <property type="match status" value="1"/>
</dbReference>
<accession>A0AAN7TZA8</accession>
<dbReference type="GO" id="GO:0003924">
    <property type="term" value="F:GTPase activity"/>
    <property type="evidence" value="ECO:0007669"/>
    <property type="project" value="InterPro"/>
</dbReference>
<evidence type="ECO:0000313" key="8">
    <source>
        <dbReference type="Proteomes" id="UP001344447"/>
    </source>
</evidence>
<keyword evidence="3" id="KW-0342">GTP-binding</keyword>
<protein>
    <submittedName>
        <fullName evidence="7">Uncharacterized protein</fullName>
    </submittedName>
</protein>
<dbReference type="Gene3D" id="3.40.50.1440">
    <property type="entry name" value="Tubulin/FtsZ, GTPase domain"/>
    <property type="match status" value="1"/>
</dbReference>
<comment type="caution">
    <text evidence="7">The sequence shown here is derived from an EMBL/GenBank/DDBJ whole genome shotgun (WGS) entry which is preliminary data.</text>
</comment>
<keyword evidence="2" id="KW-0547">Nucleotide-binding</keyword>
<dbReference type="GO" id="GO:0032153">
    <property type="term" value="C:cell division site"/>
    <property type="evidence" value="ECO:0007669"/>
    <property type="project" value="TreeGrafter"/>
</dbReference>
<dbReference type="GO" id="GO:0005525">
    <property type="term" value="F:GTP binding"/>
    <property type="evidence" value="ECO:0007669"/>
    <property type="project" value="UniProtKB-KW"/>
</dbReference>
<dbReference type="SMART" id="SM00865">
    <property type="entry name" value="Tubulin_C"/>
    <property type="match status" value="1"/>
</dbReference>
<dbReference type="GO" id="GO:0048285">
    <property type="term" value="P:organelle fission"/>
    <property type="evidence" value="ECO:0007669"/>
    <property type="project" value="TreeGrafter"/>
</dbReference>
<dbReference type="PRINTS" id="PR00423">
    <property type="entry name" value="CELLDVISFTSZ"/>
</dbReference>
<dbReference type="GO" id="GO:0005737">
    <property type="term" value="C:cytoplasm"/>
    <property type="evidence" value="ECO:0007669"/>
    <property type="project" value="TreeGrafter"/>
</dbReference>
<evidence type="ECO:0000313" key="7">
    <source>
        <dbReference type="EMBL" id="KAK5578273.1"/>
    </source>
</evidence>
<proteinExistence type="inferred from homology"/>
<evidence type="ECO:0000256" key="1">
    <source>
        <dbReference type="ARBA" id="ARBA00009690"/>
    </source>
</evidence>
<dbReference type="SUPFAM" id="SSF52490">
    <property type="entry name" value="Tubulin nucleotide-binding domain-like"/>
    <property type="match status" value="1"/>
</dbReference>
<evidence type="ECO:0000259" key="6">
    <source>
        <dbReference type="SMART" id="SM00865"/>
    </source>
</evidence>
<dbReference type="CDD" id="cd02201">
    <property type="entry name" value="FtsZ_type1"/>
    <property type="match status" value="1"/>
</dbReference>
<feature type="domain" description="Tubulin/FtsZ GTPase" evidence="5">
    <location>
        <begin position="48"/>
        <end position="239"/>
    </location>
</feature>
<name>A0AAN7TZA8_9MYCE</name>
<dbReference type="SMART" id="SM00864">
    <property type="entry name" value="Tubulin"/>
    <property type="match status" value="1"/>
</dbReference>
<dbReference type="NCBIfam" id="TIGR00065">
    <property type="entry name" value="ftsZ"/>
    <property type="match status" value="1"/>
</dbReference>
<evidence type="ECO:0000256" key="4">
    <source>
        <dbReference type="SAM" id="MobiDB-lite"/>
    </source>
</evidence>
<keyword evidence="8" id="KW-1185">Reference proteome</keyword>
<sequence>MNQFIIKYQINNLSKVFNSSKSLNFIKRYSTTTTPKTNEDSNWISTPNITVCGIGGGGCNSVNNMINKELYGIDFVVANTDAQALAISCSSKMVQLGKTLTRGLGAGAVPEVGKKATEESIEELMNQIGDTQMLFVTAGMGGGTGTGGASVIAAAAKAKGILTVGIVTKPFHFEGKHRMKLADQGLIELEKSVDSLIVIPNEKLMEQSQELYIGNAFQMVDDVLYNSIRGISDILVKPGLINLDFADVRSIMCNSGKALMGVGEGEGKGRDAIAANIALNNPLLENINISGAKGVLLNIAGSDLKLQEVDHIVSLVSSKVDPSANIIFGSTFDQQLDGKIRVTLIVTGMDQLIQQQQQQQKLESQSEQKHNLQQQQQQQQPILEQKSLITEQQSLITEQQSIIFEQQPIIEQQTIFTEQQISQPIIIDNQIEEESLSTIKNNTLQESLNQNNTSSQKQTSPSQQSINLQQQLQTPPQPNYQQLYQQLYQQQLLLQQQQQQPTSFFQRLSKLFFANNGNNSTILKKFDNKNTPGSNYE</sequence>
<evidence type="ECO:0000256" key="2">
    <source>
        <dbReference type="ARBA" id="ARBA00022741"/>
    </source>
</evidence>
<dbReference type="InterPro" id="IPR024757">
    <property type="entry name" value="FtsZ_C"/>
</dbReference>
<dbReference type="InterPro" id="IPR008280">
    <property type="entry name" value="Tub_FtsZ_C"/>
</dbReference>
<dbReference type="InterPro" id="IPR020805">
    <property type="entry name" value="Cell_div_FtsZ_CS"/>
</dbReference>
<feature type="region of interest" description="Disordered" evidence="4">
    <location>
        <begin position="450"/>
        <end position="475"/>
    </location>
</feature>
<dbReference type="Pfam" id="PF00091">
    <property type="entry name" value="Tubulin"/>
    <property type="match status" value="1"/>
</dbReference>
<dbReference type="PANTHER" id="PTHR30314">
    <property type="entry name" value="CELL DIVISION PROTEIN FTSZ-RELATED"/>
    <property type="match status" value="1"/>
</dbReference>
<dbReference type="InterPro" id="IPR045061">
    <property type="entry name" value="FtsZ/CetZ"/>
</dbReference>
<dbReference type="InterPro" id="IPR018316">
    <property type="entry name" value="Tubulin/FtsZ_2-layer-sand-dom"/>
</dbReference>
<feature type="domain" description="Tubulin/FtsZ 2-layer sandwich" evidence="6">
    <location>
        <begin position="241"/>
        <end position="358"/>
    </location>
</feature>
<evidence type="ECO:0000256" key="3">
    <source>
        <dbReference type="ARBA" id="ARBA00023134"/>
    </source>
</evidence>
<dbReference type="InterPro" id="IPR036525">
    <property type="entry name" value="Tubulin/FtsZ_GTPase_sf"/>
</dbReference>
<dbReference type="AlphaFoldDB" id="A0AAN7TZA8"/>
<organism evidence="7 8">
    <name type="scientific">Dictyostelium firmibasis</name>
    <dbReference type="NCBI Taxonomy" id="79012"/>
    <lineage>
        <taxon>Eukaryota</taxon>
        <taxon>Amoebozoa</taxon>
        <taxon>Evosea</taxon>
        <taxon>Eumycetozoa</taxon>
        <taxon>Dictyostelia</taxon>
        <taxon>Dictyosteliales</taxon>
        <taxon>Dictyosteliaceae</taxon>
        <taxon>Dictyostelium</taxon>
    </lineage>
</organism>
<dbReference type="Gene3D" id="3.30.1330.20">
    <property type="entry name" value="Tubulin/FtsZ, C-terminal domain"/>
    <property type="match status" value="1"/>
</dbReference>
<dbReference type="GO" id="GO:0051301">
    <property type="term" value="P:cell division"/>
    <property type="evidence" value="ECO:0007669"/>
    <property type="project" value="TreeGrafter"/>
</dbReference>